<dbReference type="SMART" id="SM01130">
    <property type="entry name" value="DHDPS"/>
    <property type="match status" value="1"/>
</dbReference>
<dbReference type="AlphaFoldDB" id="A0A0J9CUM7"/>
<organism evidence="6 8">
    <name type="scientific">Sphingobium yanoikuyae</name>
    <name type="common">Sphingomonas yanoikuyae</name>
    <dbReference type="NCBI Taxonomy" id="13690"/>
    <lineage>
        <taxon>Bacteria</taxon>
        <taxon>Pseudomonadati</taxon>
        <taxon>Pseudomonadota</taxon>
        <taxon>Alphaproteobacteria</taxon>
        <taxon>Sphingomonadales</taxon>
        <taxon>Sphingomonadaceae</taxon>
        <taxon>Sphingobium</taxon>
    </lineage>
</organism>
<dbReference type="SUPFAM" id="SSF51569">
    <property type="entry name" value="Aldolase"/>
    <property type="match status" value="1"/>
</dbReference>
<evidence type="ECO:0000256" key="4">
    <source>
        <dbReference type="PIRSR" id="PIRSR001365-1"/>
    </source>
</evidence>
<comment type="similarity">
    <text evidence="1 3">Belongs to the DapA family.</text>
</comment>
<dbReference type="RefSeq" id="WP_048939637.1">
    <property type="nucleotide sequence ID" value="NZ_CP020925.1"/>
</dbReference>
<reference evidence="6 8" key="1">
    <citation type="submission" date="2017-04" db="EMBL/GenBank/DDBJ databases">
        <title>Characterization, genome and methylation analysis of a phthalic acid esters degrading strain Sphingobium yanoikuyae SHJ.</title>
        <authorList>
            <person name="Feng L."/>
        </authorList>
    </citation>
    <scope>NUCLEOTIDE SEQUENCE [LARGE SCALE GENOMIC DNA]</scope>
    <source>
        <strain evidence="6 8">SHJ</strain>
    </source>
</reference>
<evidence type="ECO:0000256" key="3">
    <source>
        <dbReference type="PIRNR" id="PIRNR001365"/>
    </source>
</evidence>
<dbReference type="Gene3D" id="3.20.20.70">
    <property type="entry name" value="Aldolase class I"/>
    <property type="match status" value="1"/>
</dbReference>
<evidence type="ECO:0000313" key="6">
    <source>
        <dbReference type="EMBL" id="ATP19332.1"/>
    </source>
</evidence>
<evidence type="ECO:0000313" key="7">
    <source>
        <dbReference type="EMBL" id="MDH2134911.1"/>
    </source>
</evidence>
<evidence type="ECO:0000256" key="5">
    <source>
        <dbReference type="PIRSR" id="PIRSR001365-2"/>
    </source>
</evidence>
<dbReference type="PANTHER" id="PTHR12128">
    <property type="entry name" value="DIHYDRODIPICOLINATE SYNTHASE"/>
    <property type="match status" value="1"/>
</dbReference>
<dbReference type="GO" id="GO:0008840">
    <property type="term" value="F:4-hydroxy-tetrahydrodipicolinate synthase activity"/>
    <property type="evidence" value="ECO:0007669"/>
    <property type="project" value="TreeGrafter"/>
</dbReference>
<dbReference type="Proteomes" id="UP000037029">
    <property type="component" value="Chromosome"/>
</dbReference>
<protein>
    <submittedName>
        <fullName evidence="6">Dihydrodipicolinate synthase family protein</fullName>
    </submittedName>
</protein>
<keyword evidence="2 3" id="KW-0456">Lyase</keyword>
<gene>
    <name evidence="6" type="ORF">BV87_13640</name>
    <name evidence="7" type="ORF">N5J77_27650</name>
</gene>
<evidence type="ECO:0000313" key="8">
    <source>
        <dbReference type="Proteomes" id="UP000037029"/>
    </source>
</evidence>
<accession>A0A0J9CUM7</accession>
<name>A0A0J9CUM7_SPHYA</name>
<dbReference type="Pfam" id="PF00701">
    <property type="entry name" value="DHDPS"/>
    <property type="match status" value="1"/>
</dbReference>
<dbReference type="PANTHER" id="PTHR12128:SF66">
    <property type="entry name" value="4-HYDROXY-2-OXOGLUTARATE ALDOLASE, MITOCHONDRIAL"/>
    <property type="match status" value="1"/>
</dbReference>
<feature type="active site" description="Proton donor/acceptor" evidence="4">
    <location>
        <position position="135"/>
    </location>
</feature>
<feature type="binding site" evidence="5">
    <location>
        <position position="47"/>
    </location>
    <ligand>
        <name>pyruvate</name>
        <dbReference type="ChEBI" id="CHEBI:15361"/>
    </ligand>
</feature>
<sequence length="300" mass="31525">MTIFKGVSAFPPTPANEDGIVDTDALGVLVDRLAKASVDSVSVLGSTGAYAYLDREQRNRAVSAAVEAAAGRVPVVAGIGALRTSWSRELAVAAQSAGASGLLLAPMSYAQLSAREVEHHFKAVAAATDLPLCIYNNPGTTNFKFSHDLIVDLAHVPGIAAVKMPPRDDRAYADEMEQLRARMPEDFRIGYSGDWCAAPAFLAGADAWHSVVAGVLPEPAICLTQAAMAGDAKETARLQALCAPMWALFEKYGSLRTIYGIAEILGLNVGTAPLPVQGYVGLDQLDELPAAIDSMVSAAR</sequence>
<proteinExistence type="inferred from homology"/>
<dbReference type="EMBL" id="JAOCKX010000076">
    <property type="protein sequence ID" value="MDH2134911.1"/>
    <property type="molecule type" value="Genomic_DNA"/>
</dbReference>
<feature type="active site" description="Schiff-base intermediate with substrate" evidence="4">
    <location>
        <position position="163"/>
    </location>
</feature>
<reference evidence="7" key="2">
    <citation type="submission" date="2022-09" db="EMBL/GenBank/DDBJ databases">
        <title>Intensive care unit water sources are persistently colonized with multi-drug resistant bacteria and are the site of extensive horizontal gene transfer of antibiotic resistance genes.</title>
        <authorList>
            <person name="Diorio-Toth L."/>
        </authorList>
    </citation>
    <scope>NUCLEOTIDE SEQUENCE</scope>
    <source>
        <strain evidence="7">GD03659</strain>
    </source>
</reference>
<dbReference type="InterPro" id="IPR002220">
    <property type="entry name" value="DapA-like"/>
</dbReference>
<dbReference type="EMBL" id="CP020925">
    <property type="protein sequence ID" value="ATP19332.1"/>
    <property type="molecule type" value="Genomic_DNA"/>
</dbReference>
<evidence type="ECO:0000256" key="2">
    <source>
        <dbReference type="ARBA" id="ARBA00023239"/>
    </source>
</evidence>
<dbReference type="Proteomes" id="UP001162318">
    <property type="component" value="Unassembled WGS sequence"/>
</dbReference>
<evidence type="ECO:0000256" key="1">
    <source>
        <dbReference type="ARBA" id="ARBA00007592"/>
    </source>
</evidence>
<dbReference type="InterPro" id="IPR013785">
    <property type="entry name" value="Aldolase_TIM"/>
</dbReference>
<dbReference type="CDD" id="cd00408">
    <property type="entry name" value="DHDPS-like"/>
    <property type="match status" value="1"/>
</dbReference>
<dbReference type="PIRSF" id="PIRSF001365">
    <property type="entry name" value="DHDPS"/>
    <property type="match status" value="1"/>
</dbReference>
<dbReference type="PRINTS" id="PR00146">
    <property type="entry name" value="DHPICSNTHASE"/>
</dbReference>